<evidence type="ECO:0000313" key="2">
    <source>
        <dbReference type="Proteomes" id="UP000464186"/>
    </source>
</evidence>
<name>A0A6P1NZ40_9MICC</name>
<keyword evidence="1" id="KW-0614">Plasmid</keyword>
<keyword evidence="2" id="KW-1185">Reference proteome</keyword>
<gene>
    <name evidence="1" type="ORF">GU243_23585</name>
</gene>
<reference evidence="1 2" key="1">
    <citation type="submission" date="2020-01" db="EMBL/GenBank/DDBJ databases">
        <title>Pseudarthrobacter psychrotolerans sp. nov., isolated from antarctic soil.</title>
        <authorList>
            <person name="Shin Y."/>
            <person name="Park W."/>
        </authorList>
    </citation>
    <scope>NUCLEOTIDE SEQUENCE [LARGE SCALE GENOMIC DNA]</scope>
    <source>
        <strain evidence="1 2">YJ56</strain>
        <plasmid evidence="1 2">unnamed1</plasmid>
    </source>
</reference>
<accession>A0A6P1NZ40</accession>
<sequence length="102" mass="11653">MQPQNRLGRLLESEELMQRLAEAEHERWAHWQQYVHDQCAPGEDGALVIPAELVARWNAQIATPYAELSSKEKESDQEQVRRYLPIIVDALTQCPPAVLPHG</sequence>
<dbReference type="AlphaFoldDB" id="A0A6P1NZ40"/>
<dbReference type="EMBL" id="CP047899">
    <property type="protein sequence ID" value="QHK22551.1"/>
    <property type="molecule type" value="Genomic_DNA"/>
</dbReference>
<dbReference type="KEGG" id="psey:GU243_23585"/>
<dbReference type="Proteomes" id="UP000464186">
    <property type="component" value="Plasmid unnamed1"/>
</dbReference>
<geneLocation type="plasmid" evidence="1 2">
    <name>unnamed1</name>
</geneLocation>
<organism evidence="1 2">
    <name type="scientific">Pseudarthrobacter psychrotolerans</name>
    <dbReference type="NCBI Taxonomy" id="2697569"/>
    <lineage>
        <taxon>Bacteria</taxon>
        <taxon>Bacillati</taxon>
        <taxon>Actinomycetota</taxon>
        <taxon>Actinomycetes</taxon>
        <taxon>Micrococcales</taxon>
        <taxon>Micrococcaceae</taxon>
        <taxon>Pseudarthrobacter</taxon>
    </lineage>
</organism>
<protein>
    <submittedName>
        <fullName evidence="1">Uncharacterized protein</fullName>
    </submittedName>
</protein>
<proteinExistence type="predicted"/>
<evidence type="ECO:0000313" key="1">
    <source>
        <dbReference type="EMBL" id="QHK22551.1"/>
    </source>
</evidence>